<proteinExistence type="predicted"/>
<feature type="region of interest" description="Disordered" evidence="4">
    <location>
        <begin position="413"/>
        <end position="435"/>
    </location>
</feature>
<dbReference type="GO" id="GO:0006457">
    <property type="term" value="P:protein folding"/>
    <property type="evidence" value="ECO:0007669"/>
    <property type="project" value="InterPro"/>
</dbReference>
<keyword evidence="3" id="KW-0539">Nucleus</keyword>
<dbReference type="CDD" id="cd01925">
    <property type="entry name" value="cyclophilin_CeCYP16-like"/>
    <property type="match status" value="1"/>
</dbReference>
<evidence type="ECO:0000259" key="5">
    <source>
        <dbReference type="PROSITE" id="PS50072"/>
    </source>
</evidence>
<dbReference type="EMBL" id="VOIH02000005">
    <property type="protein sequence ID" value="KAF3446070.1"/>
    <property type="molecule type" value="Genomic_DNA"/>
</dbReference>
<feature type="region of interest" description="Disordered" evidence="4">
    <location>
        <begin position="470"/>
        <end position="493"/>
    </location>
</feature>
<evidence type="ECO:0000256" key="2">
    <source>
        <dbReference type="ARBA" id="ARBA00023186"/>
    </source>
</evidence>
<dbReference type="PANTHER" id="PTHR45625:SF6">
    <property type="entry name" value="SPLICEOSOME-ASSOCIATED PROTEIN CWC27 HOMOLOG"/>
    <property type="match status" value="1"/>
</dbReference>
<evidence type="ECO:0000256" key="4">
    <source>
        <dbReference type="SAM" id="MobiDB-lite"/>
    </source>
</evidence>
<feature type="domain" description="PPIase cyclophilin-type" evidence="5">
    <location>
        <begin position="16"/>
        <end position="159"/>
    </location>
</feature>
<dbReference type="OrthoDB" id="442970at2759"/>
<dbReference type="AlphaFoldDB" id="A0A8K0H5X6"/>
<dbReference type="Proteomes" id="UP000796880">
    <property type="component" value="Unassembled WGS sequence"/>
</dbReference>
<comment type="caution">
    <text evidence="6">The sequence shown here is derived from an EMBL/GenBank/DDBJ whole genome shotgun (WGS) entry which is preliminary data.</text>
</comment>
<dbReference type="Pfam" id="PF00160">
    <property type="entry name" value="Pro_isomerase"/>
    <property type="match status" value="1"/>
</dbReference>
<name>A0A8K0H5X6_9ROSA</name>
<dbReference type="InterPro" id="IPR002130">
    <property type="entry name" value="Cyclophilin-type_PPIase_dom"/>
</dbReference>
<feature type="compositionally biased region" description="Polar residues" evidence="4">
    <location>
        <begin position="318"/>
        <end position="328"/>
    </location>
</feature>
<dbReference type="InterPro" id="IPR020892">
    <property type="entry name" value="Cyclophilin-type_PPIase_CS"/>
</dbReference>
<dbReference type="InterPro" id="IPR029000">
    <property type="entry name" value="Cyclophilin-like_dom_sf"/>
</dbReference>
<dbReference type="FunFam" id="2.40.100.10:FF:000007">
    <property type="entry name" value="Peptidyl-prolyl cis-trans isomerase CWC27 homolog"/>
    <property type="match status" value="1"/>
</dbReference>
<evidence type="ECO:0000313" key="6">
    <source>
        <dbReference type="EMBL" id="KAF3446070.1"/>
    </source>
</evidence>
<dbReference type="Gene3D" id="2.40.100.10">
    <property type="entry name" value="Cyclophilin-like"/>
    <property type="match status" value="1"/>
</dbReference>
<dbReference type="SUPFAM" id="SSF50891">
    <property type="entry name" value="Cyclophilin-like"/>
    <property type="match status" value="1"/>
</dbReference>
<feature type="region of interest" description="Disordered" evidence="4">
    <location>
        <begin position="304"/>
        <end position="369"/>
    </location>
</feature>
<feature type="compositionally biased region" description="Basic residues" evidence="4">
    <location>
        <begin position="386"/>
        <end position="395"/>
    </location>
</feature>
<comment type="subcellular location">
    <subcellularLocation>
        <location evidence="1">Nucleus</location>
    </subcellularLocation>
</comment>
<keyword evidence="2" id="KW-0143">Chaperone</keyword>
<dbReference type="GO" id="GO:0071013">
    <property type="term" value="C:catalytic step 2 spliceosome"/>
    <property type="evidence" value="ECO:0007669"/>
    <property type="project" value="TreeGrafter"/>
</dbReference>
<evidence type="ECO:0000256" key="3">
    <source>
        <dbReference type="ARBA" id="ARBA00023242"/>
    </source>
</evidence>
<dbReference type="InterPro" id="IPR044666">
    <property type="entry name" value="Cyclophilin_A-like"/>
</dbReference>
<dbReference type="GO" id="GO:0003755">
    <property type="term" value="F:peptidyl-prolyl cis-trans isomerase activity"/>
    <property type="evidence" value="ECO:0007669"/>
    <property type="project" value="InterPro"/>
</dbReference>
<evidence type="ECO:0000313" key="7">
    <source>
        <dbReference type="Proteomes" id="UP000796880"/>
    </source>
</evidence>
<gene>
    <name evidence="6" type="ORF">FNV43_RR11249</name>
</gene>
<keyword evidence="7" id="KW-1185">Reference proteome</keyword>
<dbReference type="PANTHER" id="PTHR45625">
    <property type="entry name" value="PEPTIDYL-PROLYL CIS-TRANS ISOMERASE-RELATED"/>
    <property type="match status" value="1"/>
</dbReference>
<accession>A0A8K0H5X6</accession>
<sequence>MSAIYVLEPPTKGKVVFETTHGPLDIELWPKEAPKAVRNFVQLCLEGHYDHTIFHRIIKGFLVQGGDPTGTGTGGQSIYGGSFADEFHSRLRFKHRGLVACANAGSPNSNGSQFFISLDRCDWLDRKHTIFGKVTGDSIYNLTRLGDVETDKDDRPLEQPPKILSVDVLWNPFDDIVPRAPAKPSVQSESETDKVTKKKAVKKLNLLSFGEEAEEEEKELAAKKKIKSSHDVLDDPRLLKEAIPSSELDSETKTRNMQLSIREALSSKKEEFHKDAEAEFSNSFNYSDDDDNEANFDARMRQQILRKRKELGDLSPKPNLQNGGSSTKSYDKSPPRSKTENTTDDQPRIDKLSLKKKGIGSEARAERMANANVDLQLLSEAERGRQLQKQKKRRLQGREDDVLAKLEKFKKAISEKSVAPTSESGGNNEDVSDWGAVGLKFAPESGKDRMSRRDDPNDYVVVDPLLEKGKEKFNRMQAKQKRREREWAGRSLT</sequence>
<organism evidence="6 7">
    <name type="scientific">Rhamnella rubrinervis</name>
    <dbReference type="NCBI Taxonomy" id="2594499"/>
    <lineage>
        <taxon>Eukaryota</taxon>
        <taxon>Viridiplantae</taxon>
        <taxon>Streptophyta</taxon>
        <taxon>Embryophyta</taxon>
        <taxon>Tracheophyta</taxon>
        <taxon>Spermatophyta</taxon>
        <taxon>Magnoliopsida</taxon>
        <taxon>eudicotyledons</taxon>
        <taxon>Gunneridae</taxon>
        <taxon>Pentapetalae</taxon>
        <taxon>rosids</taxon>
        <taxon>fabids</taxon>
        <taxon>Rosales</taxon>
        <taxon>Rhamnaceae</taxon>
        <taxon>rhamnoid group</taxon>
        <taxon>Rhamneae</taxon>
        <taxon>Rhamnella</taxon>
    </lineage>
</organism>
<feature type="compositionally biased region" description="Basic and acidic residues" evidence="4">
    <location>
        <begin position="483"/>
        <end position="493"/>
    </location>
</feature>
<feature type="region of interest" description="Disordered" evidence="4">
    <location>
        <begin position="382"/>
        <end position="401"/>
    </location>
</feature>
<evidence type="ECO:0000256" key="1">
    <source>
        <dbReference type="ARBA" id="ARBA00004123"/>
    </source>
</evidence>
<dbReference type="PROSITE" id="PS50072">
    <property type="entry name" value="CSA_PPIASE_2"/>
    <property type="match status" value="1"/>
</dbReference>
<dbReference type="PRINTS" id="PR00153">
    <property type="entry name" value="CSAPPISMRASE"/>
</dbReference>
<feature type="compositionally biased region" description="Basic and acidic residues" evidence="4">
    <location>
        <begin position="329"/>
        <end position="353"/>
    </location>
</feature>
<dbReference type="PROSITE" id="PS00170">
    <property type="entry name" value="CSA_PPIASE_1"/>
    <property type="match status" value="1"/>
</dbReference>
<protein>
    <recommendedName>
        <fullName evidence="5">PPIase cyclophilin-type domain-containing protein</fullName>
    </recommendedName>
</protein>
<reference evidence="6" key="1">
    <citation type="submission" date="2020-03" db="EMBL/GenBank/DDBJ databases">
        <title>A high-quality chromosome-level genome assembly of a woody plant with both climbing and erect habits, Rhamnella rubrinervis.</title>
        <authorList>
            <person name="Lu Z."/>
            <person name="Yang Y."/>
            <person name="Zhu X."/>
            <person name="Sun Y."/>
        </authorList>
    </citation>
    <scope>NUCLEOTIDE SEQUENCE</scope>
    <source>
        <strain evidence="6">BYM</strain>
        <tissue evidence="6">Leaf</tissue>
    </source>
</reference>
<feature type="compositionally biased region" description="Polar residues" evidence="4">
    <location>
        <begin position="419"/>
        <end position="429"/>
    </location>
</feature>